<dbReference type="Proteomes" id="UP001497392">
    <property type="component" value="Unassembled WGS sequence"/>
</dbReference>
<evidence type="ECO:0000313" key="2">
    <source>
        <dbReference type="Proteomes" id="UP001497392"/>
    </source>
</evidence>
<organism evidence="1 2">
    <name type="scientific">Coccomyxa viridis</name>
    <dbReference type="NCBI Taxonomy" id="1274662"/>
    <lineage>
        <taxon>Eukaryota</taxon>
        <taxon>Viridiplantae</taxon>
        <taxon>Chlorophyta</taxon>
        <taxon>core chlorophytes</taxon>
        <taxon>Trebouxiophyceae</taxon>
        <taxon>Trebouxiophyceae incertae sedis</taxon>
        <taxon>Coccomyxaceae</taxon>
        <taxon>Coccomyxa</taxon>
    </lineage>
</organism>
<proteinExistence type="predicted"/>
<accession>A0ABP1G579</accession>
<gene>
    <name evidence="1" type="primary">g8468</name>
    <name evidence="1" type="ORF">VP750_LOCUS7272</name>
</gene>
<reference evidence="1 2" key="1">
    <citation type="submission" date="2024-06" db="EMBL/GenBank/DDBJ databases">
        <authorList>
            <person name="Kraege A."/>
            <person name="Thomma B."/>
        </authorList>
    </citation>
    <scope>NUCLEOTIDE SEQUENCE [LARGE SCALE GENOMIC DNA]</scope>
</reference>
<evidence type="ECO:0000313" key="1">
    <source>
        <dbReference type="EMBL" id="CAL5225613.1"/>
    </source>
</evidence>
<sequence length="247" mass="27901">MRRRKILDLAVKDSKIIKTALSSKDPPKELKKAKHLTTAYKNYLKMMKEEVEQERPWTDNPQSQAYAEALHSFSKHVCDYSDAKDNNPEWAKIFPLGNQEDLPMNMLFGVLNSSKGVEDLAAPVDVGSLQEAKTRITVKTDQEILQLAMKDISIVLDALSLEAPVKKLKSAKNLMKAYREFMKKGRVEGVHPRTWEKEPASELFCGGLLHFSKTLREYSTYKERAPTQAKVGLSTLIAVRSLTACMS</sequence>
<name>A0ABP1G579_9CHLO</name>
<keyword evidence="2" id="KW-1185">Reference proteome</keyword>
<protein>
    <submittedName>
        <fullName evidence="1">G8468 protein</fullName>
    </submittedName>
</protein>
<comment type="caution">
    <text evidence="1">The sequence shown here is derived from an EMBL/GenBank/DDBJ whole genome shotgun (WGS) entry which is preliminary data.</text>
</comment>
<dbReference type="EMBL" id="CAXHTA020000012">
    <property type="protein sequence ID" value="CAL5225613.1"/>
    <property type="molecule type" value="Genomic_DNA"/>
</dbReference>